<evidence type="ECO:0000256" key="1">
    <source>
        <dbReference type="SAM" id="MobiDB-lite"/>
    </source>
</evidence>
<gene>
    <name evidence="2" type="ORF">D8674_021378</name>
</gene>
<dbReference type="AlphaFoldDB" id="A0A5N5GNF9"/>
<evidence type="ECO:0000313" key="3">
    <source>
        <dbReference type="Proteomes" id="UP000327157"/>
    </source>
</evidence>
<keyword evidence="3" id="KW-1185">Reference proteome</keyword>
<feature type="region of interest" description="Disordered" evidence="1">
    <location>
        <begin position="108"/>
        <end position="127"/>
    </location>
</feature>
<evidence type="ECO:0000313" key="2">
    <source>
        <dbReference type="EMBL" id="KAB2614790.1"/>
    </source>
</evidence>
<protein>
    <submittedName>
        <fullName evidence="2">Uncharacterized protein</fullName>
    </submittedName>
</protein>
<organism evidence="2 3">
    <name type="scientific">Pyrus ussuriensis x Pyrus communis</name>
    <dbReference type="NCBI Taxonomy" id="2448454"/>
    <lineage>
        <taxon>Eukaryota</taxon>
        <taxon>Viridiplantae</taxon>
        <taxon>Streptophyta</taxon>
        <taxon>Embryophyta</taxon>
        <taxon>Tracheophyta</taxon>
        <taxon>Spermatophyta</taxon>
        <taxon>Magnoliopsida</taxon>
        <taxon>eudicotyledons</taxon>
        <taxon>Gunneridae</taxon>
        <taxon>Pentapetalae</taxon>
        <taxon>rosids</taxon>
        <taxon>fabids</taxon>
        <taxon>Rosales</taxon>
        <taxon>Rosaceae</taxon>
        <taxon>Amygdaloideae</taxon>
        <taxon>Maleae</taxon>
        <taxon>Pyrus</taxon>
    </lineage>
</organism>
<reference evidence="3" key="2">
    <citation type="submission" date="2019-10" db="EMBL/GenBank/DDBJ databases">
        <title>A de novo genome assembly of a pear dwarfing rootstock.</title>
        <authorList>
            <person name="Wang F."/>
            <person name="Wang J."/>
            <person name="Li S."/>
            <person name="Zhang Y."/>
            <person name="Fang M."/>
            <person name="Ma L."/>
            <person name="Zhao Y."/>
            <person name="Jiang S."/>
        </authorList>
    </citation>
    <scope>NUCLEOTIDE SEQUENCE [LARGE SCALE GENOMIC DNA]</scope>
</reference>
<reference evidence="2 3" key="3">
    <citation type="submission" date="2019-11" db="EMBL/GenBank/DDBJ databases">
        <title>A de novo genome assembly of a pear dwarfing rootstock.</title>
        <authorList>
            <person name="Wang F."/>
            <person name="Wang J."/>
            <person name="Li S."/>
            <person name="Zhang Y."/>
            <person name="Fang M."/>
            <person name="Ma L."/>
            <person name="Zhao Y."/>
            <person name="Jiang S."/>
        </authorList>
    </citation>
    <scope>NUCLEOTIDE SEQUENCE [LARGE SCALE GENOMIC DNA]</scope>
    <source>
        <strain evidence="2">S2</strain>
        <tissue evidence="2">Leaf</tissue>
    </source>
</reference>
<accession>A0A5N5GNF9</accession>
<reference evidence="2 3" key="1">
    <citation type="submission" date="2019-09" db="EMBL/GenBank/DDBJ databases">
        <authorList>
            <person name="Ou C."/>
        </authorList>
    </citation>
    <scope>NUCLEOTIDE SEQUENCE [LARGE SCALE GENOMIC DNA]</scope>
    <source>
        <strain evidence="2">S2</strain>
        <tissue evidence="2">Leaf</tissue>
    </source>
</reference>
<name>A0A5N5GNF9_9ROSA</name>
<sequence>MSKNAVFLNARALSVSQKGSSVNTETHERQIRYIGNRGARENAWGWGGGGNDAAPKAQAKDMRISSMRSTLPSAAVDKHCQKTWWVFKRKQGLMGLEMQKRWEWDCGRERKEGRDSLSRKKPDTLQI</sequence>
<proteinExistence type="predicted"/>
<comment type="caution">
    <text evidence="2">The sequence shown here is derived from an EMBL/GenBank/DDBJ whole genome shotgun (WGS) entry which is preliminary data.</text>
</comment>
<dbReference type="Proteomes" id="UP000327157">
    <property type="component" value="Chromosome 3"/>
</dbReference>
<dbReference type="EMBL" id="SMOL01000402">
    <property type="protein sequence ID" value="KAB2614790.1"/>
    <property type="molecule type" value="Genomic_DNA"/>
</dbReference>